<evidence type="ECO:0000256" key="2">
    <source>
        <dbReference type="SAM" id="MobiDB-lite"/>
    </source>
</evidence>
<feature type="region of interest" description="Disordered" evidence="2">
    <location>
        <begin position="307"/>
        <end position="327"/>
    </location>
</feature>
<keyword evidence="1 4" id="KW-0378">Hydrolase</keyword>
<dbReference type="SUPFAM" id="SSF53474">
    <property type="entry name" value="alpha/beta-Hydrolases"/>
    <property type="match status" value="1"/>
</dbReference>
<dbReference type="GO" id="GO:0016787">
    <property type="term" value="F:hydrolase activity"/>
    <property type="evidence" value="ECO:0007669"/>
    <property type="project" value="UniProtKB-KW"/>
</dbReference>
<keyword evidence="5" id="KW-1185">Reference proteome</keyword>
<evidence type="ECO:0000313" key="5">
    <source>
        <dbReference type="Proteomes" id="UP001059859"/>
    </source>
</evidence>
<feature type="domain" description="Alpha/beta hydrolase fold-3" evidence="3">
    <location>
        <begin position="75"/>
        <end position="278"/>
    </location>
</feature>
<dbReference type="InterPro" id="IPR050300">
    <property type="entry name" value="GDXG_lipolytic_enzyme"/>
</dbReference>
<dbReference type="PANTHER" id="PTHR48081:SF8">
    <property type="entry name" value="ALPHA_BETA HYDROLASE FOLD-3 DOMAIN-CONTAINING PROTEIN-RELATED"/>
    <property type="match status" value="1"/>
</dbReference>
<dbReference type="Gene3D" id="3.40.50.1820">
    <property type="entry name" value="alpha/beta hydrolase"/>
    <property type="match status" value="1"/>
</dbReference>
<dbReference type="Proteomes" id="UP001059859">
    <property type="component" value="Chromosome"/>
</dbReference>
<accession>A0ABY5YQP9</accession>
<evidence type="ECO:0000313" key="4">
    <source>
        <dbReference type="EMBL" id="UWX97407.1"/>
    </source>
</evidence>
<protein>
    <submittedName>
        <fullName evidence="4">Alpha/beta hydrolase</fullName>
    </submittedName>
</protein>
<evidence type="ECO:0000259" key="3">
    <source>
        <dbReference type="Pfam" id="PF07859"/>
    </source>
</evidence>
<organism evidence="4 5">
    <name type="scientific">Arthrobacter zhaoxinii</name>
    <dbReference type="NCBI Taxonomy" id="2964616"/>
    <lineage>
        <taxon>Bacteria</taxon>
        <taxon>Bacillati</taxon>
        <taxon>Actinomycetota</taxon>
        <taxon>Actinomycetes</taxon>
        <taxon>Micrococcales</taxon>
        <taxon>Micrococcaceae</taxon>
        <taxon>Arthrobacter</taxon>
    </lineage>
</organism>
<gene>
    <name evidence="4" type="ORF">N2K95_01545</name>
</gene>
<name>A0ABY5YQP9_9MICC</name>
<dbReference type="InterPro" id="IPR029058">
    <property type="entry name" value="AB_hydrolase_fold"/>
</dbReference>
<dbReference type="EMBL" id="CP104275">
    <property type="protein sequence ID" value="UWX97407.1"/>
    <property type="molecule type" value="Genomic_DNA"/>
</dbReference>
<dbReference type="RefSeq" id="WP_260652616.1">
    <property type="nucleotide sequence ID" value="NZ_CP104275.1"/>
</dbReference>
<evidence type="ECO:0000256" key="1">
    <source>
        <dbReference type="ARBA" id="ARBA00022801"/>
    </source>
</evidence>
<dbReference type="PANTHER" id="PTHR48081">
    <property type="entry name" value="AB HYDROLASE SUPERFAMILY PROTEIN C4A8.06C"/>
    <property type="match status" value="1"/>
</dbReference>
<dbReference type="Pfam" id="PF07859">
    <property type="entry name" value="Abhydrolase_3"/>
    <property type="match status" value="1"/>
</dbReference>
<reference evidence="4" key="1">
    <citation type="submission" date="2022-09" db="EMBL/GenBank/DDBJ databases">
        <title>Novel species in genus Arthrobacter.</title>
        <authorList>
            <person name="Liu Y."/>
        </authorList>
    </citation>
    <scope>NUCLEOTIDE SEQUENCE</scope>
    <source>
        <strain evidence="4">Zg-Y815</strain>
    </source>
</reference>
<proteinExistence type="predicted"/>
<sequence length="327" mass="34558">MTGFLDRVDPELLPGLEYSQAHPPPTTVAELSDFRARTSPAVSGLGDISFRDYPADGVLLRVFTPAETGPHPAIYWIHGGGMIAGSVDGDTSYCADLCARTGAVVVAVDYRLAPEHPFPAPLDDVTAGLRWLFASAEALSVDPQRVAVAGSSAGGGLAAALTLRNRDSGGPAVAFQYLMYPMLDSSHTSGSAVEFVGIPTWNAAHSRFAWECYLGGFPASAYAVPALADDLRGLPPTLIQVGELDLFRDEDISFAARLLQAGVPTELHVYPGAYHGFELNCPDSQVGAQSLRDRDRALVRALHGSGTTASHEYCSSPTNTPMEGSPL</sequence>
<dbReference type="InterPro" id="IPR013094">
    <property type="entry name" value="AB_hydrolase_3"/>
</dbReference>